<proteinExistence type="predicted"/>
<dbReference type="AlphaFoldDB" id="A0A239WW53"/>
<dbReference type="KEGG" id="ctak:4412677_00782"/>
<name>A0A239WW53_9FLAO</name>
<evidence type="ECO:0000313" key="1">
    <source>
        <dbReference type="EMBL" id="SNV38396.1"/>
    </source>
</evidence>
<gene>
    <name evidence="1" type="ORF">SAMEA4412677_00782</name>
</gene>
<evidence type="ECO:0000313" key="2">
    <source>
        <dbReference type="Proteomes" id="UP000215196"/>
    </source>
</evidence>
<dbReference type="EMBL" id="LT906465">
    <property type="protein sequence ID" value="SNV38396.1"/>
    <property type="molecule type" value="Genomic_DNA"/>
</dbReference>
<sequence>MVLKVFRLIGLFLLCTLSAQKKLPFDSLNLREVKDFFADDYGNFYLYKNRDFSFTKYDSLGRQHGQMMLAVPFKIQNVQNPLNIVLFSENTQEMKFIDQNLNEVQKIDLRKFGFIKMAFAEDLQQIWVLDESAKRLVQYNFREDKIIKSLSMNFSFDEVRDMLVYEDKVYLIFKNEIQVYNFNSEKKLSLPIENPLKLRRENDRIVIISKNKISLLTETSLTALFLAPSAEIVDKNSDAYFELTAGKLYLYRLQEDLKL</sequence>
<accession>A0A239WW53</accession>
<organism evidence="1 2">
    <name type="scientific">Chryseobacterium taklimakanense</name>
    <dbReference type="NCBI Taxonomy" id="536441"/>
    <lineage>
        <taxon>Bacteria</taxon>
        <taxon>Pseudomonadati</taxon>
        <taxon>Bacteroidota</taxon>
        <taxon>Flavobacteriia</taxon>
        <taxon>Flavobacteriales</taxon>
        <taxon>Weeksellaceae</taxon>
        <taxon>Chryseobacterium group</taxon>
        <taxon>Chryseobacterium</taxon>
    </lineage>
</organism>
<reference evidence="1 2" key="1">
    <citation type="submission" date="2017-06" db="EMBL/GenBank/DDBJ databases">
        <authorList>
            <consortium name="Pathogen Informatics"/>
        </authorList>
    </citation>
    <scope>NUCLEOTIDE SEQUENCE [LARGE SCALE GENOMIC DNA]</scope>
    <source>
        <strain evidence="1 2">NCTC13490</strain>
    </source>
</reference>
<keyword evidence="2" id="KW-1185">Reference proteome</keyword>
<dbReference type="Proteomes" id="UP000215196">
    <property type="component" value="Chromosome 1"/>
</dbReference>
<protein>
    <submittedName>
        <fullName evidence="1">Uncharacterized protein</fullName>
    </submittedName>
</protein>